<dbReference type="Proteomes" id="UP000283709">
    <property type="component" value="Unassembled WGS sequence"/>
</dbReference>
<proteinExistence type="predicted"/>
<protein>
    <submittedName>
        <fullName evidence="1">Uncharacterized protein</fullName>
    </submittedName>
</protein>
<dbReference type="RefSeq" id="WP_120344924.1">
    <property type="nucleotide sequence ID" value="NZ_MCAS01000012.1"/>
</dbReference>
<organism evidence="1 2">
    <name type="scientific">Paraburkholderia fungorum</name>
    <dbReference type="NCBI Taxonomy" id="134537"/>
    <lineage>
        <taxon>Bacteria</taxon>
        <taxon>Pseudomonadati</taxon>
        <taxon>Pseudomonadota</taxon>
        <taxon>Betaproteobacteria</taxon>
        <taxon>Burkholderiales</taxon>
        <taxon>Burkholderiaceae</taxon>
        <taxon>Paraburkholderia</taxon>
    </lineage>
</organism>
<name>A0A420GNP4_9BURK</name>
<dbReference type="OrthoDB" id="9009548at2"/>
<comment type="caution">
    <text evidence="1">The sequence shown here is derived from an EMBL/GenBank/DDBJ whole genome shotgun (WGS) entry which is preliminary data.</text>
</comment>
<dbReference type="AlphaFoldDB" id="A0A420GNP4"/>
<reference evidence="1 2" key="1">
    <citation type="submission" date="2016-07" db="EMBL/GenBank/DDBJ databases">
        <title>Genome analysis of Burkholderia fungorum ES3-20.</title>
        <authorList>
            <person name="Xu D."/>
            <person name="Yao R."/>
            <person name="Zheng S."/>
        </authorList>
    </citation>
    <scope>NUCLEOTIDE SEQUENCE [LARGE SCALE GENOMIC DNA]</scope>
    <source>
        <strain evidence="1 2">ES3-20</strain>
    </source>
</reference>
<evidence type="ECO:0000313" key="1">
    <source>
        <dbReference type="EMBL" id="RKF46895.1"/>
    </source>
</evidence>
<sequence>MLSHHELATLMLLGDTDKRLDTIDPDVLALRRYELVEIRQRDPQGSTLQLTRQGRALLERLRMGAGG</sequence>
<accession>A0A420GNP4</accession>
<evidence type="ECO:0000313" key="2">
    <source>
        <dbReference type="Proteomes" id="UP000283709"/>
    </source>
</evidence>
<gene>
    <name evidence="1" type="ORF">BCY88_04720</name>
</gene>
<dbReference type="EMBL" id="MCAS01000012">
    <property type="protein sequence ID" value="RKF46895.1"/>
    <property type="molecule type" value="Genomic_DNA"/>
</dbReference>